<keyword evidence="1" id="KW-0472">Membrane</keyword>
<organism evidence="2 3">
    <name type="scientific">Cyclotella atomus</name>
    <dbReference type="NCBI Taxonomy" id="382360"/>
    <lineage>
        <taxon>Eukaryota</taxon>
        <taxon>Sar</taxon>
        <taxon>Stramenopiles</taxon>
        <taxon>Ochrophyta</taxon>
        <taxon>Bacillariophyta</taxon>
        <taxon>Coscinodiscophyceae</taxon>
        <taxon>Thalassiosirophycidae</taxon>
        <taxon>Stephanodiscales</taxon>
        <taxon>Stephanodiscaceae</taxon>
        <taxon>Cyclotella</taxon>
    </lineage>
</organism>
<protein>
    <submittedName>
        <fullName evidence="2">Uncharacterized protein</fullName>
    </submittedName>
</protein>
<feature type="transmembrane region" description="Helical" evidence="1">
    <location>
        <begin position="92"/>
        <end position="114"/>
    </location>
</feature>
<dbReference type="Proteomes" id="UP001530400">
    <property type="component" value="Unassembled WGS sequence"/>
</dbReference>
<keyword evidence="1" id="KW-1133">Transmembrane helix</keyword>
<comment type="caution">
    <text evidence="2">The sequence shown here is derived from an EMBL/GenBank/DDBJ whole genome shotgun (WGS) entry which is preliminary data.</text>
</comment>
<accession>A0ABD3QNQ4</accession>
<keyword evidence="3" id="KW-1185">Reference proteome</keyword>
<name>A0ABD3QNQ4_9STRA</name>
<reference evidence="2 3" key="1">
    <citation type="submission" date="2024-10" db="EMBL/GenBank/DDBJ databases">
        <title>Updated reference genomes for cyclostephanoid diatoms.</title>
        <authorList>
            <person name="Roberts W.R."/>
            <person name="Alverson A.J."/>
        </authorList>
    </citation>
    <scope>NUCLEOTIDE SEQUENCE [LARGE SCALE GENOMIC DNA]</scope>
    <source>
        <strain evidence="2 3">AJA010-31</strain>
    </source>
</reference>
<evidence type="ECO:0000313" key="3">
    <source>
        <dbReference type="Proteomes" id="UP001530400"/>
    </source>
</evidence>
<evidence type="ECO:0000313" key="2">
    <source>
        <dbReference type="EMBL" id="KAL3801697.1"/>
    </source>
</evidence>
<gene>
    <name evidence="2" type="ORF">ACHAWO_010791</name>
</gene>
<keyword evidence="1" id="KW-0812">Transmembrane</keyword>
<dbReference type="EMBL" id="JALLPJ020000126">
    <property type="protein sequence ID" value="KAL3801697.1"/>
    <property type="molecule type" value="Genomic_DNA"/>
</dbReference>
<sequence>MCVTQASVRAIRKSSSFICESPSSASGMGMRKTVSFSSVADVKQVSHSYPSDFFYTQSETDRFRREAREERKSSLRTYTEQLSESASSSVPVVIIMTLGIIATTIACLPILLGLKFVSVFVTDSKDIIDSSVVPSSVDSKNDTSLTERLVSSLLGESCQDDKRYSRVWELK</sequence>
<evidence type="ECO:0000256" key="1">
    <source>
        <dbReference type="SAM" id="Phobius"/>
    </source>
</evidence>
<dbReference type="AlphaFoldDB" id="A0ABD3QNQ4"/>
<proteinExistence type="predicted"/>